<name>A0A918SD44_9HYPH</name>
<comment type="caution">
    <text evidence="2">The sequence shown here is derived from an EMBL/GenBank/DDBJ whole genome shotgun (WGS) entry which is preliminary data.</text>
</comment>
<dbReference type="GO" id="GO:0004622">
    <property type="term" value="F:phosphatidylcholine lysophospholipase activity"/>
    <property type="evidence" value="ECO:0007669"/>
    <property type="project" value="TreeGrafter"/>
</dbReference>
<dbReference type="InterPro" id="IPR051532">
    <property type="entry name" value="Ester_Hydrolysis_Enzymes"/>
</dbReference>
<dbReference type="EMBL" id="BMZE01000003">
    <property type="protein sequence ID" value="GHA32907.1"/>
    <property type="molecule type" value="Genomic_DNA"/>
</dbReference>
<proteinExistence type="predicted"/>
<keyword evidence="3" id="KW-1185">Reference proteome</keyword>
<evidence type="ECO:0000259" key="1">
    <source>
        <dbReference type="Pfam" id="PF13472"/>
    </source>
</evidence>
<evidence type="ECO:0000313" key="2">
    <source>
        <dbReference type="EMBL" id="GHA32907.1"/>
    </source>
</evidence>
<evidence type="ECO:0000313" key="3">
    <source>
        <dbReference type="Proteomes" id="UP000646579"/>
    </source>
</evidence>
<reference evidence="2" key="1">
    <citation type="journal article" date="2014" name="Int. J. Syst. Evol. Microbiol.">
        <title>Complete genome sequence of Corynebacterium casei LMG S-19264T (=DSM 44701T), isolated from a smear-ripened cheese.</title>
        <authorList>
            <consortium name="US DOE Joint Genome Institute (JGI-PGF)"/>
            <person name="Walter F."/>
            <person name="Albersmeier A."/>
            <person name="Kalinowski J."/>
            <person name="Ruckert C."/>
        </authorList>
    </citation>
    <scope>NUCLEOTIDE SEQUENCE</scope>
    <source>
        <strain evidence="2">KCTC 32437</strain>
    </source>
</reference>
<dbReference type="InterPro" id="IPR013830">
    <property type="entry name" value="SGNH_hydro"/>
</dbReference>
<dbReference type="InterPro" id="IPR036514">
    <property type="entry name" value="SGNH_hydro_sf"/>
</dbReference>
<feature type="domain" description="SGNH hydrolase-type esterase" evidence="1">
    <location>
        <begin position="26"/>
        <end position="185"/>
    </location>
</feature>
<sequence>MLIGAVAAMAASAPAAEAAEAKVLLYGDSLLAGYGLSVENGFMAQLQSALDARGIDAELVNASVSGDTTSDGLSRLEWSLGVEPDAVILGLGANDMLQGLSPSQARENLNAILSRLDERNLPVLLLGMRANRGLGPDYVESFEAIYPDLAARYDALLYPFFLEGVALQTSLNQPDGLHPNERGVARIVESVLPLVEDLIERANR</sequence>
<dbReference type="SUPFAM" id="SSF52266">
    <property type="entry name" value="SGNH hydrolase"/>
    <property type="match status" value="1"/>
</dbReference>
<dbReference type="PANTHER" id="PTHR30383">
    <property type="entry name" value="THIOESTERASE 1/PROTEASE 1/LYSOPHOSPHOLIPASE L1"/>
    <property type="match status" value="1"/>
</dbReference>
<protein>
    <submittedName>
        <fullName evidence="2">Arylesterase</fullName>
    </submittedName>
</protein>
<dbReference type="AlphaFoldDB" id="A0A918SD44"/>
<reference evidence="2" key="2">
    <citation type="submission" date="2020-09" db="EMBL/GenBank/DDBJ databases">
        <authorList>
            <person name="Sun Q."/>
            <person name="Kim S."/>
        </authorList>
    </citation>
    <scope>NUCLEOTIDE SEQUENCE</scope>
    <source>
        <strain evidence="2">KCTC 32437</strain>
    </source>
</reference>
<dbReference type="CDD" id="cd01822">
    <property type="entry name" value="Lysophospholipase_L1_like"/>
    <property type="match status" value="1"/>
</dbReference>
<dbReference type="PANTHER" id="PTHR30383:SF24">
    <property type="entry name" value="THIOESTERASE 1_PROTEASE 1_LYSOPHOSPHOLIPASE L1"/>
    <property type="match status" value="1"/>
</dbReference>
<gene>
    <name evidence="2" type="ORF">GCM10007989_31290</name>
</gene>
<dbReference type="Pfam" id="PF13472">
    <property type="entry name" value="Lipase_GDSL_2"/>
    <property type="match status" value="1"/>
</dbReference>
<accession>A0A918SD44</accession>
<organism evidence="2 3">
    <name type="scientific">Devosia pacifica</name>
    <dbReference type="NCBI Taxonomy" id="1335967"/>
    <lineage>
        <taxon>Bacteria</taxon>
        <taxon>Pseudomonadati</taxon>
        <taxon>Pseudomonadota</taxon>
        <taxon>Alphaproteobacteria</taxon>
        <taxon>Hyphomicrobiales</taxon>
        <taxon>Devosiaceae</taxon>
        <taxon>Devosia</taxon>
    </lineage>
</organism>
<dbReference type="Gene3D" id="3.40.50.1110">
    <property type="entry name" value="SGNH hydrolase"/>
    <property type="match status" value="1"/>
</dbReference>
<dbReference type="Proteomes" id="UP000646579">
    <property type="component" value="Unassembled WGS sequence"/>
</dbReference>